<name>A0A423NMP7_9PSED</name>
<sequence length="83" mass="9759">MTEHTLKFDFGRSWDDEMADNAAMFREADLLEEAAYRIIEHDTDSPEVWARFSEAKTLADAQRTAAYQDWMRIKRAMSKPRSK</sequence>
<dbReference type="RefSeq" id="WP_123419459.1">
    <property type="nucleotide sequence ID" value="NZ_MOCA01000006.1"/>
</dbReference>
<dbReference type="EMBL" id="MOCA01000006">
    <property type="protein sequence ID" value="RON99456.1"/>
    <property type="molecule type" value="Genomic_DNA"/>
</dbReference>
<protein>
    <submittedName>
        <fullName evidence="1">Uncharacterized protein</fullName>
    </submittedName>
</protein>
<organism evidence="1 2">
    <name type="scientific">Pseudomonas moraviensis</name>
    <dbReference type="NCBI Taxonomy" id="321662"/>
    <lineage>
        <taxon>Bacteria</taxon>
        <taxon>Pseudomonadati</taxon>
        <taxon>Pseudomonadota</taxon>
        <taxon>Gammaproteobacteria</taxon>
        <taxon>Pseudomonadales</taxon>
        <taxon>Pseudomonadaceae</taxon>
        <taxon>Pseudomonas</taxon>
    </lineage>
</organism>
<accession>A0A423NMP7</accession>
<evidence type="ECO:0000313" key="2">
    <source>
        <dbReference type="Proteomes" id="UP000284207"/>
    </source>
</evidence>
<comment type="caution">
    <text evidence="1">The sequence shown here is derived from an EMBL/GenBank/DDBJ whole genome shotgun (WGS) entry which is preliminary data.</text>
</comment>
<proteinExistence type="predicted"/>
<dbReference type="AlphaFoldDB" id="A0A423NMP7"/>
<evidence type="ECO:0000313" key="1">
    <source>
        <dbReference type="EMBL" id="RON99456.1"/>
    </source>
</evidence>
<dbReference type="Proteomes" id="UP000284207">
    <property type="component" value="Unassembled WGS sequence"/>
</dbReference>
<reference evidence="1 2" key="1">
    <citation type="submission" date="2016-10" db="EMBL/GenBank/DDBJ databases">
        <title>Comparative genome analysis of multiple Pseudomonas spp. focuses on biocontrol and plant growth promoting traits.</title>
        <authorList>
            <person name="Tao X.-Y."/>
            <person name="Taylor C.G."/>
        </authorList>
    </citation>
    <scope>NUCLEOTIDE SEQUENCE [LARGE SCALE GENOMIC DNA]</scope>
    <source>
        <strain evidence="1 2">36B3</strain>
    </source>
</reference>
<gene>
    <name evidence="1" type="ORF">BK674_18645</name>
</gene>